<sequence>MAGVVPPEEAAAKAAAAAAPEQVAPEKVDYLNLPCPIPYEEIHREAMMSLKPDVFEGFRFDFTKGLNPQFALSHSVSMGVAEVPSQSTETIKIPTAQYEFGVNFMDPKLMLFGRLLTDGRLNARAKWDLTDNFSFKANGLLTGEPHMSHGMFNFDYKGSDYRAQFQAGSGALFGANYIQSVTPHLSLGGEVFWAGQHRKSGIGYAARFNTDKMVATGQVASTGMVALSYVQKVSEKVSLATDFMYNYMSRDVTASVGYDYLLRQSRLRGKIDSNGCVAAFLEERLNMGLNFILSAELDHKKKDYKFGFGLTVGQ</sequence>
<evidence type="ECO:0000256" key="4">
    <source>
        <dbReference type="ARBA" id="ARBA00022452"/>
    </source>
</evidence>
<dbReference type="EMBL" id="KK198762">
    <property type="protein sequence ID" value="KCW50653.1"/>
    <property type="molecule type" value="Genomic_DNA"/>
</dbReference>
<evidence type="ECO:0000256" key="7">
    <source>
        <dbReference type="ARBA" id="ARBA00022927"/>
    </source>
</evidence>
<accession>A0A059A9X7</accession>
<keyword evidence="10" id="KW-0626">Porin</keyword>
<evidence type="ECO:0000256" key="6">
    <source>
        <dbReference type="ARBA" id="ARBA00022787"/>
    </source>
</evidence>
<proteinExistence type="inferred from homology"/>
<keyword evidence="8" id="KW-0007">Acetylation</keyword>
<keyword evidence="3" id="KW-0813">Transport</keyword>
<keyword evidence="11" id="KW-0496">Mitochondrion</keyword>
<evidence type="ECO:0000256" key="3">
    <source>
        <dbReference type="ARBA" id="ARBA00022448"/>
    </source>
</evidence>
<dbReference type="eggNOG" id="KOG3296">
    <property type="taxonomic scope" value="Eukaryota"/>
</dbReference>
<dbReference type="CDD" id="cd07305">
    <property type="entry name" value="Porin3_Tom40"/>
    <property type="match status" value="1"/>
</dbReference>
<protein>
    <submittedName>
        <fullName evidence="14">Uncharacterized protein</fullName>
    </submittedName>
</protein>
<keyword evidence="12" id="KW-0472">Membrane</keyword>
<keyword evidence="6" id="KW-1000">Mitochondrion outer membrane</keyword>
<dbReference type="InterPro" id="IPR023614">
    <property type="entry name" value="Porin_dom_sf"/>
</dbReference>
<dbReference type="GO" id="GO:0008320">
    <property type="term" value="F:protein transmembrane transporter activity"/>
    <property type="evidence" value="ECO:0000318"/>
    <property type="project" value="GO_Central"/>
</dbReference>
<reference evidence="14" key="1">
    <citation type="submission" date="2013-07" db="EMBL/GenBank/DDBJ databases">
        <title>The genome of Eucalyptus grandis.</title>
        <authorList>
            <person name="Schmutz J."/>
            <person name="Hayes R."/>
            <person name="Myburg A."/>
            <person name="Tuskan G."/>
            <person name="Grattapaglia D."/>
            <person name="Rokhsar D.S."/>
        </authorList>
    </citation>
    <scope>NUCLEOTIDE SEQUENCE</scope>
    <source>
        <tissue evidence="14">Leaf extractions</tissue>
    </source>
</reference>
<evidence type="ECO:0000256" key="10">
    <source>
        <dbReference type="ARBA" id="ARBA00023114"/>
    </source>
</evidence>
<dbReference type="FunCoup" id="A0A059A9X7">
    <property type="interactions" value="3340"/>
</dbReference>
<comment type="similarity">
    <text evidence="2">Belongs to the Tom40 family.</text>
</comment>
<dbReference type="InterPro" id="IPR027246">
    <property type="entry name" value="Porin_Euk/Tom40"/>
</dbReference>
<keyword evidence="4" id="KW-1134">Transmembrane beta strand</keyword>
<evidence type="ECO:0000256" key="1">
    <source>
        <dbReference type="ARBA" id="ARBA00004374"/>
    </source>
</evidence>
<dbReference type="Pfam" id="PF01459">
    <property type="entry name" value="Porin_3"/>
    <property type="match status" value="1"/>
</dbReference>
<keyword evidence="9" id="KW-0406">Ion transport</keyword>
<organism evidence="14">
    <name type="scientific">Eucalyptus grandis</name>
    <name type="common">Flooded gum</name>
    <dbReference type="NCBI Taxonomy" id="71139"/>
    <lineage>
        <taxon>Eukaryota</taxon>
        <taxon>Viridiplantae</taxon>
        <taxon>Streptophyta</taxon>
        <taxon>Embryophyta</taxon>
        <taxon>Tracheophyta</taxon>
        <taxon>Spermatophyta</taxon>
        <taxon>Magnoliopsida</taxon>
        <taxon>eudicotyledons</taxon>
        <taxon>Gunneridae</taxon>
        <taxon>Pentapetalae</taxon>
        <taxon>rosids</taxon>
        <taxon>malvids</taxon>
        <taxon>Myrtales</taxon>
        <taxon>Myrtaceae</taxon>
        <taxon>Myrtoideae</taxon>
        <taxon>Eucalypteae</taxon>
        <taxon>Eucalyptus</taxon>
    </lineage>
</organism>
<keyword evidence="5" id="KW-0812">Transmembrane</keyword>
<evidence type="ECO:0000256" key="11">
    <source>
        <dbReference type="ARBA" id="ARBA00023128"/>
    </source>
</evidence>
<dbReference type="GO" id="GO:0015288">
    <property type="term" value="F:porin activity"/>
    <property type="evidence" value="ECO:0007669"/>
    <property type="project" value="UniProtKB-KW"/>
</dbReference>
<name>A0A059A9X7_EUCGR</name>
<evidence type="ECO:0000256" key="13">
    <source>
        <dbReference type="ARBA" id="ARBA00058612"/>
    </source>
</evidence>
<evidence type="ECO:0000256" key="12">
    <source>
        <dbReference type="ARBA" id="ARBA00023136"/>
    </source>
</evidence>
<dbReference type="KEGG" id="egr:104421198"/>
<dbReference type="FunFam" id="2.40.160.10:FF:000010">
    <property type="entry name" value="Mitochondrial import receptor subunit TOM40-1"/>
    <property type="match status" value="1"/>
</dbReference>
<evidence type="ECO:0000256" key="9">
    <source>
        <dbReference type="ARBA" id="ARBA00023065"/>
    </source>
</evidence>
<dbReference type="GO" id="GO:0005742">
    <property type="term" value="C:mitochondrial outer membrane translocase complex"/>
    <property type="evidence" value="ECO:0000318"/>
    <property type="project" value="GO_Central"/>
</dbReference>
<dbReference type="GO" id="GO:0030150">
    <property type="term" value="P:protein import into mitochondrial matrix"/>
    <property type="evidence" value="ECO:0000318"/>
    <property type="project" value="GO_Central"/>
</dbReference>
<keyword evidence="7" id="KW-0653">Protein transport</keyword>
<dbReference type="STRING" id="71139.A0A059A9X7"/>
<evidence type="ECO:0000313" key="14">
    <source>
        <dbReference type="EMBL" id="KCW50653.1"/>
    </source>
</evidence>
<dbReference type="OrthoDB" id="19656at2759"/>
<dbReference type="InParanoid" id="A0A059A9X7"/>
<comment type="function">
    <text evidence="13">Central component of the receptor complex responsible for the recognition and translocation of cytosolically synthesized mitochondrial preproteins. Together with TOM22 functions as the transit peptide receptor at the surface of the mitochondrion outer membrane and facilitates the movement of preproteins into the translocation pore. Directly involved in the pore formation.</text>
</comment>
<comment type="subcellular location">
    <subcellularLocation>
        <location evidence="1">Mitochondrion outer membrane</location>
        <topology evidence="1">Multi-pass membrane protein</topology>
    </subcellularLocation>
</comment>
<evidence type="ECO:0000256" key="8">
    <source>
        <dbReference type="ARBA" id="ARBA00022990"/>
    </source>
</evidence>
<dbReference type="OMA" id="TRFNYRW"/>
<dbReference type="PANTHER" id="PTHR10802">
    <property type="entry name" value="MITOCHONDRIAL IMPORT RECEPTOR SUBUNIT TOM40"/>
    <property type="match status" value="1"/>
</dbReference>
<dbReference type="AlphaFoldDB" id="A0A059A9X7"/>
<evidence type="ECO:0000256" key="2">
    <source>
        <dbReference type="ARBA" id="ARBA00010510"/>
    </source>
</evidence>
<dbReference type="InterPro" id="IPR037930">
    <property type="entry name" value="Tom40"/>
</dbReference>
<evidence type="ECO:0000256" key="5">
    <source>
        <dbReference type="ARBA" id="ARBA00022692"/>
    </source>
</evidence>
<dbReference type="Gene3D" id="2.40.160.10">
    <property type="entry name" value="Porin"/>
    <property type="match status" value="1"/>
</dbReference>
<dbReference type="GO" id="GO:0006811">
    <property type="term" value="P:monoatomic ion transport"/>
    <property type="evidence" value="ECO:0007669"/>
    <property type="project" value="UniProtKB-KW"/>
</dbReference>
<dbReference type="Gramene" id="KCW50653">
    <property type="protein sequence ID" value="KCW50653"/>
    <property type="gene ID" value="EUGRSUZ_J00343"/>
</dbReference>
<gene>
    <name evidence="14" type="ORF">EUGRSUZ_J00343</name>
</gene>
<dbReference type="GO" id="GO:0046930">
    <property type="term" value="C:pore complex"/>
    <property type="evidence" value="ECO:0007669"/>
    <property type="project" value="UniProtKB-KW"/>
</dbReference>